<proteinExistence type="predicted"/>
<evidence type="ECO:0000256" key="1">
    <source>
        <dbReference type="SAM" id="Phobius"/>
    </source>
</evidence>
<feature type="transmembrane region" description="Helical" evidence="1">
    <location>
        <begin position="129"/>
        <end position="146"/>
    </location>
</feature>
<dbReference type="RefSeq" id="WP_138197254.1">
    <property type="nucleotide sequence ID" value="NZ_VCIW01000022.1"/>
</dbReference>
<evidence type="ECO:0000313" key="3">
    <source>
        <dbReference type="Proteomes" id="UP000309676"/>
    </source>
</evidence>
<keyword evidence="1" id="KW-0812">Transmembrane</keyword>
<feature type="transmembrane region" description="Helical" evidence="1">
    <location>
        <begin position="6"/>
        <end position="21"/>
    </location>
</feature>
<feature type="transmembrane region" description="Helical" evidence="1">
    <location>
        <begin position="60"/>
        <end position="82"/>
    </location>
</feature>
<keyword evidence="3" id="KW-1185">Reference proteome</keyword>
<feature type="transmembrane region" description="Helical" evidence="1">
    <location>
        <begin position="30"/>
        <end position="48"/>
    </location>
</feature>
<organism evidence="2 3">
    <name type="scientific">Paenibacillus antri</name>
    <dbReference type="NCBI Taxonomy" id="2582848"/>
    <lineage>
        <taxon>Bacteria</taxon>
        <taxon>Bacillati</taxon>
        <taxon>Bacillota</taxon>
        <taxon>Bacilli</taxon>
        <taxon>Bacillales</taxon>
        <taxon>Paenibacillaceae</taxon>
        <taxon>Paenibacillus</taxon>
    </lineage>
</organism>
<keyword evidence="1" id="KW-1133">Transmembrane helix</keyword>
<evidence type="ECO:0000313" key="2">
    <source>
        <dbReference type="EMBL" id="TLS49277.1"/>
    </source>
</evidence>
<dbReference type="AlphaFoldDB" id="A0A5R9FYY7"/>
<sequence length="156" mass="17500">MGLVVMFIASWLAIFIFYSFQERLTILENAFVFLVSLTLVINASWIIAEELKLVELTKDGVAYTGFILNRSVGVPMIFVIAMNAVFRAKRVWTALASVAVVLAALVGLNGLGVYFEIAKYEKWNLGYDAISYAALLAIVYGLLRLYRKTVYRRTPS</sequence>
<keyword evidence="1" id="KW-0472">Membrane</keyword>
<dbReference type="EMBL" id="VCIW01000022">
    <property type="protein sequence ID" value="TLS49277.1"/>
    <property type="molecule type" value="Genomic_DNA"/>
</dbReference>
<protein>
    <submittedName>
        <fullName evidence="2">Uncharacterized protein</fullName>
    </submittedName>
</protein>
<feature type="transmembrane region" description="Helical" evidence="1">
    <location>
        <begin position="94"/>
        <end position="117"/>
    </location>
</feature>
<accession>A0A5R9FYY7</accession>
<name>A0A5R9FYY7_9BACL</name>
<dbReference type="Proteomes" id="UP000309676">
    <property type="component" value="Unassembled WGS sequence"/>
</dbReference>
<reference evidence="2 3" key="1">
    <citation type="submission" date="2019-05" db="EMBL/GenBank/DDBJ databases">
        <authorList>
            <person name="Narsing Rao M.P."/>
            <person name="Li W.J."/>
        </authorList>
    </citation>
    <scope>NUCLEOTIDE SEQUENCE [LARGE SCALE GENOMIC DNA]</scope>
    <source>
        <strain evidence="2 3">SYSU_K30003</strain>
    </source>
</reference>
<dbReference type="OrthoDB" id="2626715at2"/>
<comment type="caution">
    <text evidence="2">The sequence shown here is derived from an EMBL/GenBank/DDBJ whole genome shotgun (WGS) entry which is preliminary data.</text>
</comment>
<gene>
    <name evidence="2" type="ORF">FE782_25820</name>
</gene>